<keyword evidence="2 4" id="KW-0378">Hydrolase</keyword>
<feature type="domain" description="Glycosyl hydrolase family 32 N-terminal" evidence="6">
    <location>
        <begin position="8"/>
        <end position="301"/>
    </location>
</feature>
<feature type="domain" description="Glycosyl hydrolase family 32 C-terminal" evidence="7">
    <location>
        <begin position="337"/>
        <end position="405"/>
    </location>
</feature>
<reference evidence="8" key="1">
    <citation type="submission" date="2020-11" db="EMBL/GenBank/DDBJ databases">
        <title>Nocardioides cynanchi sp. nov., isolated from soil of rhizosphere of Cynanchum wilfordii.</title>
        <authorList>
            <person name="Lee J.-S."/>
            <person name="Suh M.K."/>
            <person name="Kim J.-S."/>
        </authorList>
    </citation>
    <scope>NUCLEOTIDE SEQUENCE</scope>
    <source>
        <strain evidence="8">KCTC 19276</strain>
    </source>
</reference>
<dbReference type="Pfam" id="PF00251">
    <property type="entry name" value="Glyco_hydro_32N"/>
    <property type="match status" value="1"/>
</dbReference>
<dbReference type="InterPro" id="IPR023296">
    <property type="entry name" value="Glyco_hydro_beta-prop_sf"/>
</dbReference>
<dbReference type="PANTHER" id="PTHR42800">
    <property type="entry name" value="EXOINULINASE INUD (AFU_ORTHOLOGUE AFUA_5G00480)"/>
    <property type="match status" value="1"/>
</dbReference>
<dbReference type="InterPro" id="IPR013189">
    <property type="entry name" value="Glyco_hydro_32_C"/>
</dbReference>
<accession>A0A930VP93</accession>
<dbReference type="Gene3D" id="2.115.10.20">
    <property type="entry name" value="Glycosyl hydrolase domain, family 43"/>
    <property type="match status" value="1"/>
</dbReference>
<dbReference type="PANTHER" id="PTHR42800:SF1">
    <property type="entry name" value="EXOINULINASE INUD (AFU_ORTHOLOGUE AFUA_5G00480)"/>
    <property type="match status" value="1"/>
</dbReference>
<evidence type="ECO:0000313" key="9">
    <source>
        <dbReference type="Proteomes" id="UP000660668"/>
    </source>
</evidence>
<dbReference type="EMBL" id="JADKPO010000007">
    <property type="protein sequence ID" value="MBF4767470.1"/>
    <property type="molecule type" value="Genomic_DNA"/>
</dbReference>
<dbReference type="SUPFAM" id="SSF49899">
    <property type="entry name" value="Concanavalin A-like lectins/glucanases"/>
    <property type="match status" value="1"/>
</dbReference>
<protein>
    <submittedName>
        <fullName evidence="8">Glycoside hydrolase family 32 protein</fullName>
    </submittedName>
</protein>
<sequence>MTKRPRLHFAARRGWINDPNGLVHHEGRWHLFFQHNPHGDHWADMSWGHAVSKDLVTWDERPVAIRQDLDLDGDPVEYVFSGSAVVDGGDLVAIYTSVSLPSTPERPGLQTQHLARSADGGETWVKDDHNPVLDRGSSDFRDPKVIRDGQRWLMAAVEAVDRKVVLYASDDLRHWHLLSEFGDPSLDAGPWECPDLFPLRVEGSDRERWVLLVSVLLGAPGGGSGMRYWVGDFDGTTFTPERSDWLDLGRDCYAAVTWNGAPDGRRVMIGWLDNWDYAHVTPSSGWRGAMTLPRDLSLVDTDSGPVLRQTVSPELADCDHLDVVVRPGEPLSLHGGALTISYEDAAGELVVERAGSEFSEKFAATSRVALPAPDGGARMQVWVDTCSVEVFADDGRLVLTFLVFPH</sequence>
<dbReference type="SMART" id="SM00640">
    <property type="entry name" value="Glyco_32"/>
    <property type="match status" value="1"/>
</dbReference>
<evidence type="ECO:0000256" key="1">
    <source>
        <dbReference type="ARBA" id="ARBA00009902"/>
    </source>
</evidence>
<dbReference type="InterPro" id="IPR001362">
    <property type="entry name" value="Glyco_hydro_32"/>
</dbReference>
<dbReference type="CDD" id="cd18622">
    <property type="entry name" value="GH32_Inu-like"/>
    <property type="match status" value="1"/>
</dbReference>
<name>A0A930VP93_9ACTN</name>
<organism evidence="8 9">
    <name type="scientific">Nocardioides agariphilus</name>
    <dbReference type="NCBI Taxonomy" id="433664"/>
    <lineage>
        <taxon>Bacteria</taxon>
        <taxon>Bacillati</taxon>
        <taxon>Actinomycetota</taxon>
        <taxon>Actinomycetes</taxon>
        <taxon>Propionibacteriales</taxon>
        <taxon>Nocardioidaceae</taxon>
        <taxon>Nocardioides</taxon>
    </lineage>
</organism>
<gene>
    <name evidence="8" type="ORF">ISU10_06780</name>
</gene>
<comment type="similarity">
    <text evidence="1 4">Belongs to the glycosyl hydrolase 32 family.</text>
</comment>
<evidence type="ECO:0000259" key="7">
    <source>
        <dbReference type="Pfam" id="PF08244"/>
    </source>
</evidence>
<evidence type="ECO:0000259" key="6">
    <source>
        <dbReference type="Pfam" id="PF00251"/>
    </source>
</evidence>
<dbReference type="InterPro" id="IPR013148">
    <property type="entry name" value="Glyco_hydro_32_N"/>
</dbReference>
<dbReference type="Gene3D" id="2.60.120.560">
    <property type="entry name" value="Exo-inulinase, domain 1"/>
    <property type="match status" value="1"/>
</dbReference>
<evidence type="ECO:0000256" key="3">
    <source>
        <dbReference type="ARBA" id="ARBA00023295"/>
    </source>
</evidence>
<dbReference type="GO" id="GO:0005737">
    <property type="term" value="C:cytoplasm"/>
    <property type="evidence" value="ECO:0007669"/>
    <property type="project" value="TreeGrafter"/>
</dbReference>
<evidence type="ECO:0000256" key="4">
    <source>
        <dbReference type="RuleBase" id="RU362110"/>
    </source>
</evidence>
<dbReference type="GO" id="GO:0005987">
    <property type="term" value="P:sucrose catabolic process"/>
    <property type="evidence" value="ECO:0007669"/>
    <property type="project" value="TreeGrafter"/>
</dbReference>
<dbReference type="Pfam" id="PF08244">
    <property type="entry name" value="Glyco_hydro_32C"/>
    <property type="match status" value="1"/>
</dbReference>
<evidence type="ECO:0000256" key="2">
    <source>
        <dbReference type="ARBA" id="ARBA00022801"/>
    </source>
</evidence>
<dbReference type="RefSeq" id="WP_194695625.1">
    <property type="nucleotide sequence ID" value="NZ_JADKPO010000007.1"/>
</dbReference>
<proteinExistence type="inferred from homology"/>
<feature type="compositionally biased region" description="Basic and acidic residues" evidence="5">
    <location>
        <begin position="124"/>
        <end position="139"/>
    </location>
</feature>
<dbReference type="Proteomes" id="UP000660668">
    <property type="component" value="Unassembled WGS sequence"/>
</dbReference>
<comment type="caution">
    <text evidence="8">The sequence shown here is derived from an EMBL/GenBank/DDBJ whole genome shotgun (WGS) entry which is preliminary data.</text>
</comment>
<dbReference type="GO" id="GO:0004575">
    <property type="term" value="F:sucrose alpha-glucosidase activity"/>
    <property type="evidence" value="ECO:0007669"/>
    <property type="project" value="TreeGrafter"/>
</dbReference>
<keyword evidence="9" id="KW-1185">Reference proteome</keyword>
<evidence type="ECO:0000313" key="8">
    <source>
        <dbReference type="EMBL" id="MBF4767470.1"/>
    </source>
</evidence>
<keyword evidence="3 4" id="KW-0326">Glycosidase</keyword>
<feature type="region of interest" description="Disordered" evidence="5">
    <location>
        <begin position="116"/>
        <end position="139"/>
    </location>
</feature>
<evidence type="ECO:0000256" key="5">
    <source>
        <dbReference type="SAM" id="MobiDB-lite"/>
    </source>
</evidence>
<dbReference type="SUPFAM" id="SSF75005">
    <property type="entry name" value="Arabinanase/levansucrase/invertase"/>
    <property type="match status" value="1"/>
</dbReference>
<dbReference type="InterPro" id="IPR013320">
    <property type="entry name" value="ConA-like_dom_sf"/>
</dbReference>
<dbReference type="AlphaFoldDB" id="A0A930VP93"/>